<gene>
    <name evidence="1" type="ORF">PINE0816_LOCUS14410</name>
</gene>
<reference evidence="1" key="1">
    <citation type="submission" date="2021-01" db="EMBL/GenBank/DDBJ databases">
        <authorList>
            <person name="Corre E."/>
            <person name="Pelletier E."/>
            <person name="Niang G."/>
            <person name="Scheremetjew M."/>
            <person name="Finn R."/>
            <person name="Kale V."/>
            <person name="Holt S."/>
            <person name="Cochrane G."/>
            <person name="Meng A."/>
            <person name="Brown T."/>
            <person name="Cohen L."/>
        </authorList>
    </citation>
    <scope>NUCLEOTIDE SEQUENCE</scope>
    <source>
        <strain evidence="1">CCAP1064/1</strain>
    </source>
</reference>
<dbReference type="EMBL" id="HBEL01030858">
    <property type="protein sequence ID" value="CAD8418275.1"/>
    <property type="molecule type" value="Transcribed_RNA"/>
</dbReference>
<evidence type="ECO:0008006" key="2">
    <source>
        <dbReference type="Google" id="ProtNLM"/>
    </source>
</evidence>
<dbReference type="SUPFAM" id="SSF47616">
    <property type="entry name" value="GST C-terminal domain-like"/>
    <property type="match status" value="1"/>
</dbReference>
<proteinExistence type="predicted"/>
<sequence>MSYYQYSVTLRYMCRTFPQKCSSFYPESTNPALVCNIDMILDYMNSGIFAIIPKSCYPALGLTAGPGDVCMMDSTKDHTDEAMRECGEAMFRILTDKFAGIFLKNTKFLLSDTPTIADFRFAPMLIYIKIATKLPSRLEEYFNDDMGNLPLFLDTIKKVIDFAQPKWKI</sequence>
<dbReference type="InterPro" id="IPR036282">
    <property type="entry name" value="Glutathione-S-Trfase_C_sf"/>
</dbReference>
<dbReference type="Pfam" id="PF13410">
    <property type="entry name" value="GST_C_2"/>
    <property type="match status" value="1"/>
</dbReference>
<evidence type="ECO:0000313" key="1">
    <source>
        <dbReference type="EMBL" id="CAD8418275.1"/>
    </source>
</evidence>
<organism evidence="1">
    <name type="scientific">Proboscia inermis</name>
    <dbReference type="NCBI Taxonomy" id="420281"/>
    <lineage>
        <taxon>Eukaryota</taxon>
        <taxon>Sar</taxon>
        <taxon>Stramenopiles</taxon>
        <taxon>Ochrophyta</taxon>
        <taxon>Bacillariophyta</taxon>
        <taxon>Coscinodiscophyceae</taxon>
        <taxon>Rhizosoleniophycidae</taxon>
        <taxon>Rhizosoleniales</taxon>
        <taxon>Rhizosoleniaceae</taxon>
        <taxon>Proboscia</taxon>
    </lineage>
</organism>
<dbReference type="CDD" id="cd00299">
    <property type="entry name" value="GST_C_family"/>
    <property type="match status" value="1"/>
</dbReference>
<dbReference type="AlphaFoldDB" id="A0A7S0CB00"/>
<protein>
    <recommendedName>
        <fullName evidence="2">GST C-terminal domain-containing protein</fullName>
    </recommendedName>
</protein>
<name>A0A7S0CB00_9STRA</name>
<accession>A0A7S0CB00</accession>